<dbReference type="EMBL" id="SRPW01000457">
    <property type="protein sequence ID" value="KAG6014394.1"/>
    <property type="molecule type" value="Genomic_DNA"/>
</dbReference>
<feature type="non-terminal residue" evidence="1">
    <location>
        <position position="1"/>
    </location>
</feature>
<protein>
    <submittedName>
        <fullName evidence="1">Uncharacterized protein</fullName>
    </submittedName>
</protein>
<accession>A0A9P7NDU5</accession>
<evidence type="ECO:0000313" key="1">
    <source>
        <dbReference type="EMBL" id="KAG6014394.1"/>
    </source>
</evidence>
<reference evidence="1" key="1">
    <citation type="journal article" date="2020" name="bioRxiv">
        <title>Whole genome comparisons of ergot fungi reveals the divergence and evolution of species within the genus Claviceps are the result of varying mechanisms driving genome evolution and host range expansion.</title>
        <authorList>
            <person name="Wyka S.A."/>
            <person name="Mondo S.J."/>
            <person name="Liu M."/>
            <person name="Dettman J."/>
            <person name="Nalam V."/>
            <person name="Broders K.D."/>
        </authorList>
    </citation>
    <scope>NUCLEOTIDE SEQUENCE</scope>
    <source>
        <strain evidence="1">CCC 602</strain>
    </source>
</reference>
<name>A0A9P7NDU5_9HYPO</name>
<organism evidence="1 2">
    <name type="scientific">Claviceps pusilla</name>
    <dbReference type="NCBI Taxonomy" id="123648"/>
    <lineage>
        <taxon>Eukaryota</taxon>
        <taxon>Fungi</taxon>
        <taxon>Dikarya</taxon>
        <taxon>Ascomycota</taxon>
        <taxon>Pezizomycotina</taxon>
        <taxon>Sordariomycetes</taxon>
        <taxon>Hypocreomycetidae</taxon>
        <taxon>Hypocreales</taxon>
        <taxon>Clavicipitaceae</taxon>
        <taxon>Claviceps</taxon>
    </lineage>
</organism>
<evidence type="ECO:0000313" key="2">
    <source>
        <dbReference type="Proteomes" id="UP000748025"/>
    </source>
</evidence>
<gene>
    <name evidence="1" type="ORF">E4U43_006580</name>
</gene>
<dbReference type="AlphaFoldDB" id="A0A9P7NDU5"/>
<dbReference type="OrthoDB" id="10512750at2759"/>
<dbReference type="Proteomes" id="UP000748025">
    <property type="component" value="Unassembled WGS sequence"/>
</dbReference>
<keyword evidence="2" id="KW-1185">Reference proteome</keyword>
<comment type="caution">
    <text evidence="1">The sequence shown here is derived from an EMBL/GenBank/DDBJ whole genome shotgun (WGS) entry which is preliminary data.</text>
</comment>
<sequence length="108" mass="11767">IDVALSASIKEYDEKVKRAIAIAKKSCAKNVLGDMRRDEDDIIGLPAQNVLDDSPVDSAILARSDLSANESLERQMDAFSRQCGQGPRRGLGLGGTLFNRCTQWARTS</sequence>
<proteinExistence type="predicted"/>